<dbReference type="Proteomes" id="UP001219518">
    <property type="component" value="Unassembled WGS sequence"/>
</dbReference>
<proteinExistence type="predicted"/>
<dbReference type="AlphaFoldDB" id="A0AAE1LFX9"/>
<keyword evidence="2" id="KW-1185">Reference proteome</keyword>
<evidence type="ECO:0000313" key="2">
    <source>
        <dbReference type="Proteomes" id="UP001219518"/>
    </source>
</evidence>
<gene>
    <name evidence="1" type="ORF">KUF71_007337</name>
</gene>
<dbReference type="EMBL" id="JAHWGI010000807">
    <property type="protein sequence ID" value="KAK3917915.1"/>
    <property type="molecule type" value="Genomic_DNA"/>
</dbReference>
<reference evidence="1" key="1">
    <citation type="submission" date="2021-07" db="EMBL/GenBank/DDBJ databases">
        <authorList>
            <person name="Catto M.A."/>
            <person name="Jacobson A."/>
            <person name="Kennedy G."/>
            <person name="Labadie P."/>
            <person name="Hunt B.G."/>
            <person name="Srinivasan R."/>
        </authorList>
    </citation>
    <scope>NUCLEOTIDE SEQUENCE</scope>
    <source>
        <strain evidence="1">PL_HMW_Pooled</strain>
        <tissue evidence="1">Head</tissue>
    </source>
</reference>
<reference evidence="1" key="2">
    <citation type="journal article" date="2023" name="BMC Genomics">
        <title>Pest status, molecular evolution, and epigenetic factors derived from the genome assembly of Frankliniella fusca, a thysanopteran phytovirus vector.</title>
        <authorList>
            <person name="Catto M.A."/>
            <person name="Labadie P.E."/>
            <person name="Jacobson A.L."/>
            <person name="Kennedy G.G."/>
            <person name="Srinivasan R."/>
            <person name="Hunt B.G."/>
        </authorList>
    </citation>
    <scope>NUCLEOTIDE SEQUENCE</scope>
    <source>
        <strain evidence="1">PL_HMW_Pooled</strain>
    </source>
</reference>
<protein>
    <submittedName>
        <fullName evidence="1">La1-like protein 13</fullName>
    </submittedName>
</protein>
<evidence type="ECO:0000313" key="1">
    <source>
        <dbReference type="EMBL" id="KAK3917915.1"/>
    </source>
</evidence>
<name>A0AAE1LFX9_9NEOP</name>
<organism evidence="1 2">
    <name type="scientific">Frankliniella fusca</name>
    <dbReference type="NCBI Taxonomy" id="407009"/>
    <lineage>
        <taxon>Eukaryota</taxon>
        <taxon>Metazoa</taxon>
        <taxon>Ecdysozoa</taxon>
        <taxon>Arthropoda</taxon>
        <taxon>Hexapoda</taxon>
        <taxon>Insecta</taxon>
        <taxon>Pterygota</taxon>
        <taxon>Neoptera</taxon>
        <taxon>Paraneoptera</taxon>
        <taxon>Thysanoptera</taxon>
        <taxon>Terebrantia</taxon>
        <taxon>Thripoidea</taxon>
        <taxon>Thripidae</taxon>
        <taxon>Frankliniella</taxon>
    </lineage>
</organism>
<accession>A0AAE1LFX9</accession>
<comment type="caution">
    <text evidence="1">The sequence shown here is derived from an EMBL/GenBank/DDBJ whole genome shotgun (WGS) entry which is preliminary data.</text>
</comment>
<sequence length="95" mass="10455">MVARWLRCNVRVSESKRPRFNSQRPQLQVYYTSTADQVQKTALELCAWLGAQEGCEIVPGDPTAVYPGCCPDLNCNANLLGVDGPREKGAGERSL</sequence>